<reference evidence="9" key="1">
    <citation type="submission" date="2025-08" db="UniProtKB">
        <authorList>
            <consortium name="RefSeq"/>
        </authorList>
    </citation>
    <scope>IDENTIFICATION</scope>
    <source>
        <tissue evidence="9">Gonads</tissue>
    </source>
</reference>
<dbReference type="InterPro" id="IPR019180">
    <property type="entry name" value="Oxidoreductase-like_N"/>
</dbReference>
<feature type="binding site" evidence="6">
    <location>
        <position position="153"/>
    </location>
    <ligand>
        <name>FAD</name>
        <dbReference type="ChEBI" id="CHEBI:57692"/>
    </ligand>
</feature>
<evidence type="ECO:0000256" key="3">
    <source>
        <dbReference type="ARBA" id="ARBA00022630"/>
    </source>
</evidence>
<evidence type="ECO:0000313" key="9">
    <source>
        <dbReference type="RefSeq" id="XP_030752998.1"/>
    </source>
</evidence>
<dbReference type="PANTHER" id="PTHR19370">
    <property type="entry name" value="NADH-CYTOCHROME B5 REDUCTASE"/>
    <property type="match status" value="1"/>
</dbReference>
<evidence type="ECO:0000313" key="8">
    <source>
        <dbReference type="Proteomes" id="UP000504635"/>
    </source>
</evidence>
<dbReference type="InterPro" id="IPR008333">
    <property type="entry name" value="Cbr1-like_FAD-bd_dom"/>
</dbReference>
<evidence type="ECO:0000256" key="4">
    <source>
        <dbReference type="ARBA" id="ARBA00022827"/>
    </source>
</evidence>
<dbReference type="SUPFAM" id="SSF63380">
    <property type="entry name" value="Riboflavin synthase domain-like"/>
    <property type="match status" value="1"/>
</dbReference>
<proteinExistence type="inferred from homology"/>
<dbReference type="InParanoid" id="A0A6J2XN87"/>
<evidence type="ECO:0000259" key="7">
    <source>
        <dbReference type="PROSITE" id="PS51384"/>
    </source>
</evidence>
<dbReference type="InterPro" id="IPR039261">
    <property type="entry name" value="FNR_nucleotide-bd"/>
</dbReference>
<evidence type="ECO:0000256" key="1">
    <source>
        <dbReference type="ARBA" id="ARBA00001974"/>
    </source>
</evidence>
<comment type="similarity">
    <text evidence="2">Belongs to the flavoprotein pyridine nucleotide cytochrome reductase family.</text>
</comment>
<dbReference type="PRINTS" id="PR00410">
    <property type="entry name" value="PHEHYDRXLASE"/>
</dbReference>
<dbReference type="KEGG" id="soy:115880027"/>
<dbReference type="PROSITE" id="PS51384">
    <property type="entry name" value="FAD_FR"/>
    <property type="match status" value="1"/>
</dbReference>
<dbReference type="Pfam" id="PF00970">
    <property type="entry name" value="FAD_binding_6"/>
    <property type="match status" value="1"/>
</dbReference>
<keyword evidence="5" id="KW-0560">Oxidoreductase</keyword>
<feature type="domain" description="FAD-binding FR-type" evidence="7">
    <location>
        <begin position="72"/>
        <end position="187"/>
    </location>
</feature>
<comment type="cofactor">
    <cofactor evidence="1 6">
        <name>FAD</name>
        <dbReference type="ChEBI" id="CHEBI:57692"/>
    </cofactor>
</comment>
<dbReference type="Pfam" id="PF09791">
    <property type="entry name" value="Oxidored-like"/>
    <property type="match status" value="1"/>
</dbReference>
<dbReference type="RefSeq" id="XP_030752998.1">
    <property type="nucleotide sequence ID" value="XM_030897138.1"/>
</dbReference>
<feature type="binding site" evidence="6">
    <location>
        <position position="163"/>
    </location>
    <ligand>
        <name>FAD</name>
        <dbReference type="ChEBI" id="CHEBI:57692"/>
    </ligand>
</feature>
<feature type="binding site" evidence="6">
    <location>
        <position position="137"/>
    </location>
    <ligand>
        <name>FAD</name>
        <dbReference type="ChEBI" id="CHEBI:57692"/>
    </ligand>
</feature>
<sequence length="321" mass="37320">MPCLNYGLNQKILIFRCRSCVVLEMNFPVKPNDSDCCNSGCNPCIFDVYEAQLKKYKNFQIISEKRNCITSTSYTVFKLLNIEKHTTDSYLYTFEYVHSNSNDSQCEKDKLTLFYEPGQYFLLKSPIDDGKSFCRAYTPIFIEDQPSLQFTIVVKIYENGKMSKYLKLLEKGSETLWRGPYGDFRVNFSWKNILFIAQGTGIAPVYSILCAMLENEECYTVINLSFCCTIDNIILHDKIYSLAHYWNFKYELFISNPTNKTFSKKYNEIVHNCKLKKCNIESFIKSAKNIKFIICGSELFSESIQQILVESDIKQIDIIVL</sequence>
<organism evidence="8 9">
    <name type="scientific">Sitophilus oryzae</name>
    <name type="common">Rice weevil</name>
    <name type="synonym">Curculio oryzae</name>
    <dbReference type="NCBI Taxonomy" id="7048"/>
    <lineage>
        <taxon>Eukaryota</taxon>
        <taxon>Metazoa</taxon>
        <taxon>Ecdysozoa</taxon>
        <taxon>Arthropoda</taxon>
        <taxon>Hexapoda</taxon>
        <taxon>Insecta</taxon>
        <taxon>Pterygota</taxon>
        <taxon>Neoptera</taxon>
        <taxon>Endopterygota</taxon>
        <taxon>Coleoptera</taxon>
        <taxon>Polyphaga</taxon>
        <taxon>Cucujiformia</taxon>
        <taxon>Curculionidae</taxon>
        <taxon>Dryophthorinae</taxon>
        <taxon>Sitophilus</taxon>
    </lineage>
</organism>
<protein>
    <submittedName>
        <fullName evidence="9">NADH-cytochrome b5 reductase-like</fullName>
    </submittedName>
</protein>
<dbReference type="CDD" id="cd06183">
    <property type="entry name" value="cyt_b5_reduct_like"/>
    <property type="match status" value="1"/>
</dbReference>
<dbReference type="GeneID" id="115880027"/>
<evidence type="ECO:0000256" key="2">
    <source>
        <dbReference type="ARBA" id="ARBA00006105"/>
    </source>
</evidence>
<keyword evidence="4 6" id="KW-0274">FAD</keyword>
<dbReference type="InterPro" id="IPR017938">
    <property type="entry name" value="Riboflavin_synthase-like_b-brl"/>
</dbReference>
<name>A0A6J2XN87_SITOR</name>
<feature type="binding site" evidence="6">
    <location>
        <position position="135"/>
    </location>
    <ligand>
        <name>FAD</name>
        <dbReference type="ChEBI" id="CHEBI:57692"/>
    </ligand>
</feature>
<dbReference type="AlphaFoldDB" id="A0A6J2XN87"/>
<keyword evidence="3 6" id="KW-0285">Flavoprotein</keyword>
<dbReference type="PANTHER" id="PTHR19370:SF184">
    <property type="entry name" value="NADH-CYTOCHROME B5 REDUCTASE-LIKE"/>
    <property type="match status" value="1"/>
</dbReference>
<dbReference type="Proteomes" id="UP000504635">
    <property type="component" value="Unplaced"/>
</dbReference>
<feature type="binding site" evidence="6">
    <location>
        <position position="162"/>
    </location>
    <ligand>
        <name>FAD</name>
        <dbReference type="ChEBI" id="CHEBI:57692"/>
    </ligand>
</feature>
<feature type="binding site" evidence="6">
    <location>
        <position position="155"/>
    </location>
    <ligand>
        <name>FAD</name>
        <dbReference type="ChEBI" id="CHEBI:57692"/>
    </ligand>
</feature>
<feature type="binding site" evidence="6">
    <location>
        <position position="161"/>
    </location>
    <ligand>
        <name>FAD</name>
        <dbReference type="ChEBI" id="CHEBI:57692"/>
    </ligand>
</feature>
<keyword evidence="8" id="KW-1185">Reference proteome</keyword>
<dbReference type="InterPro" id="IPR017927">
    <property type="entry name" value="FAD-bd_FR_type"/>
</dbReference>
<accession>A0A6J2XN87</accession>
<evidence type="ECO:0000256" key="6">
    <source>
        <dbReference type="PIRSR" id="PIRSR601834-1"/>
    </source>
</evidence>
<dbReference type="FunCoup" id="A0A6J2XN87">
    <property type="interactions" value="386"/>
</dbReference>
<dbReference type="Pfam" id="PF00175">
    <property type="entry name" value="NAD_binding_1"/>
    <property type="match status" value="1"/>
</dbReference>
<dbReference type="OrthoDB" id="432685at2759"/>
<dbReference type="InterPro" id="IPR001834">
    <property type="entry name" value="CBR-like"/>
</dbReference>
<dbReference type="Gene3D" id="2.40.30.10">
    <property type="entry name" value="Translation factors"/>
    <property type="match status" value="1"/>
</dbReference>
<dbReference type="GO" id="GO:0016491">
    <property type="term" value="F:oxidoreductase activity"/>
    <property type="evidence" value="ECO:0007669"/>
    <property type="project" value="UniProtKB-KW"/>
</dbReference>
<dbReference type="InterPro" id="IPR001433">
    <property type="entry name" value="OxRdtase_FAD/NAD-bd"/>
</dbReference>
<evidence type="ECO:0000256" key="5">
    <source>
        <dbReference type="ARBA" id="ARBA00023002"/>
    </source>
</evidence>
<gene>
    <name evidence="9" type="primary">LOC115880027</name>
</gene>
<dbReference type="SUPFAM" id="SSF52343">
    <property type="entry name" value="Ferredoxin reductase-like, C-terminal NADP-linked domain"/>
    <property type="match status" value="1"/>
</dbReference>
<dbReference type="Gene3D" id="3.40.50.80">
    <property type="entry name" value="Nucleotide-binding domain of ferredoxin-NADP reductase (FNR) module"/>
    <property type="match status" value="1"/>
</dbReference>